<dbReference type="Proteomes" id="UP000799444">
    <property type="component" value="Unassembled WGS sequence"/>
</dbReference>
<accession>A0A9P4RDA8</accession>
<evidence type="ECO:0000313" key="2">
    <source>
        <dbReference type="Proteomes" id="UP000799444"/>
    </source>
</evidence>
<sequence>MTTKETAIKLTRDNLMHIFGESDEAKRLKTIETLWFPSGECMFIDAMGVFKTHQAISGMVSQLEEMNPGQVFTELSSYDVLQQDKETDTWVTRVKWGVGPPGKKPGLTGWDVVTIVGGKIKACYTFLGDPIQK</sequence>
<dbReference type="SUPFAM" id="SSF54427">
    <property type="entry name" value="NTF2-like"/>
    <property type="match status" value="1"/>
</dbReference>
<dbReference type="EMBL" id="ML996097">
    <property type="protein sequence ID" value="KAF2741548.1"/>
    <property type="molecule type" value="Genomic_DNA"/>
</dbReference>
<comment type="caution">
    <text evidence="1">The sequence shown here is derived from an EMBL/GenBank/DDBJ whole genome shotgun (WGS) entry which is preliminary data.</text>
</comment>
<organism evidence="1 2">
    <name type="scientific">Polyplosphaeria fusca</name>
    <dbReference type="NCBI Taxonomy" id="682080"/>
    <lineage>
        <taxon>Eukaryota</taxon>
        <taxon>Fungi</taxon>
        <taxon>Dikarya</taxon>
        <taxon>Ascomycota</taxon>
        <taxon>Pezizomycotina</taxon>
        <taxon>Dothideomycetes</taxon>
        <taxon>Pleosporomycetidae</taxon>
        <taxon>Pleosporales</taxon>
        <taxon>Tetraplosphaeriaceae</taxon>
        <taxon>Polyplosphaeria</taxon>
    </lineage>
</organism>
<evidence type="ECO:0008006" key="3">
    <source>
        <dbReference type="Google" id="ProtNLM"/>
    </source>
</evidence>
<dbReference type="OrthoDB" id="5317712at2759"/>
<reference evidence="1" key="1">
    <citation type="journal article" date="2020" name="Stud. Mycol.">
        <title>101 Dothideomycetes genomes: a test case for predicting lifestyles and emergence of pathogens.</title>
        <authorList>
            <person name="Haridas S."/>
            <person name="Albert R."/>
            <person name="Binder M."/>
            <person name="Bloem J."/>
            <person name="Labutti K."/>
            <person name="Salamov A."/>
            <person name="Andreopoulos B."/>
            <person name="Baker S."/>
            <person name="Barry K."/>
            <person name="Bills G."/>
            <person name="Bluhm B."/>
            <person name="Cannon C."/>
            <person name="Castanera R."/>
            <person name="Culley D."/>
            <person name="Daum C."/>
            <person name="Ezra D."/>
            <person name="Gonzalez J."/>
            <person name="Henrissat B."/>
            <person name="Kuo A."/>
            <person name="Liang C."/>
            <person name="Lipzen A."/>
            <person name="Lutzoni F."/>
            <person name="Magnuson J."/>
            <person name="Mondo S."/>
            <person name="Nolan M."/>
            <person name="Ohm R."/>
            <person name="Pangilinan J."/>
            <person name="Park H.-J."/>
            <person name="Ramirez L."/>
            <person name="Alfaro M."/>
            <person name="Sun H."/>
            <person name="Tritt A."/>
            <person name="Yoshinaga Y."/>
            <person name="Zwiers L.-H."/>
            <person name="Turgeon B."/>
            <person name="Goodwin S."/>
            <person name="Spatafora J."/>
            <person name="Crous P."/>
            <person name="Grigoriev I."/>
        </authorList>
    </citation>
    <scope>NUCLEOTIDE SEQUENCE</scope>
    <source>
        <strain evidence="1">CBS 125425</strain>
    </source>
</reference>
<proteinExistence type="predicted"/>
<gene>
    <name evidence="1" type="ORF">EJ04DRAFT_507321</name>
</gene>
<keyword evidence="2" id="KW-1185">Reference proteome</keyword>
<name>A0A9P4RDA8_9PLEO</name>
<evidence type="ECO:0000313" key="1">
    <source>
        <dbReference type="EMBL" id="KAF2741548.1"/>
    </source>
</evidence>
<protein>
    <recommendedName>
        <fullName evidence="3">SnoaL-like domain-containing protein</fullName>
    </recommendedName>
</protein>
<dbReference type="Gene3D" id="3.10.450.50">
    <property type="match status" value="1"/>
</dbReference>
<dbReference type="AlphaFoldDB" id="A0A9P4RDA8"/>
<dbReference type="InterPro" id="IPR032710">
    <property type="entry name" value="NTF2-like_dom_sf"/>
</dbReference>